<comment type="caution">
    <text evidence="2">The sequence shown here is derived from an EMBL/GenBank/DDBJ whole genome shotgun (WGS) entry which is preliminary data.</text>
</comment>
<proteinExistence type="predicted"/>
<keyword evidence="1" id="KW-0732">Signal</keyword>
<evidence type="ECO:0000313" key="2">
    <source>
        <dbReference type="EMBL" id="CAJ0593055.1"/>
    </source>
</evidence>
<dbReference type="AlphaFoldDB" id="A0AA36DUS1"/>
<evidence type="ECO:0000256" key="1">
    <source>
        <dbReference type="SAM" id="SignalP"/>
    </source>
</evidence>
<gene>
    <name evidence="2" type="ORF">CYNAS_LOCUS5038</name>
</gene>
<protein>
    <submittedName>
        <fullName evidence="2">Uncharacterized protein</fullName>
    </submittedName>
</protein>
<name>A0AA36DUS1_CYLNA</name>
<accession>A0AA36DUS1</accession>
<feature type="signal peptide" evidence="1">
    <location>
        <begin position="1"/>
        <end position="18"/>
    </location>
</feature>
<dbReference type="EMBL" id="CATQJL010000112">
    <property type="protein sequence ID" value="CAJ0593055.1"/>
    <property type="molecule type" value="Genomic_DNA"/>
</dbReference>
<keyword evidence="3" id="KW-1185">Reference proteome</keyword>
<reference evidence="2" key="1">
    <citation type="submission" date="2023-07" db="EMBL/GenBank/DDBJ databases">
        <authorList>
            <consortium name="CYATHOMIX"/>
        </authorList>
    </citation>
    <scope>NUCLEOTIDE SEQUENCE</scope>
    <source>
        <strain evidence="2">N/A</strain>
    </source>
</reference>
<sequence>MLRRLAIFGIVQVMIVSTEYDWRGDAQLGFYYYMNQEFGYGHVQQPIKYSSDLEDVYSVTFTLRKGATPSEIIEGAAGSLHRLSQTAQDVVQQGMVFGTLNVGCRREDALDNDKELYICNFFNYWKYY</sequence>
<evidence type="ECO:0000313" key="3">
    <source>
        <dbReference type="Proteomes" id="UP001176961"/>
    </source>
</evidence>
<feature type="chain" id="PRO_5041326115" evidence="1">
    <location>
        <begin position="19"/>
        <end position="128"/>
    </location>
</feature>
<dbReference type="Proteomes" id="UP001176961">
    <property type="component" value="Unassembled WGS sequence"/>
</dbReference>
<organism evidence="2 3">
    <name type="scientific">Cylicocyclus nassatus</name>
    <name type="common">Nematode worm</name>
    <dbReference type="NCBI Taxonomy" id="53992"/>
    <lineage>
        <taxon>Eukaryota</taxon>
        <taxon>Metazoa</taxon>
        <taxon>Ecdysozoa</taxon>
        <taxon>Nematoda</taxon>
        <taxon>Chromadorea</taxon>
        <taxon>Rhabditida</taxon>
        <taxon>Rhabditina</taxon>
        <taxon>Rhabditomorpha</taxon>
        <taxon>Strongyloidea</taxon>
        <taxon>Strongylidae</taxon>
        <taxon>Cylicocyclus</taxon>
    </lineage>
</organism>